<dbReference type="HOGENOM" id="CLU_2162933_0_0_1"/>
<dbReference type="AlphaFoldDB" id="M1DQL0"/>
<reference evidence="2" key="1">
    <citation type="journal article" date="2011" name="Nature">
        <title>Genome sequence and analysis of the tuber crop potato.</title>
        <authorList>
            <consortium name="The Potato Genome Sequencing Consortium"/>
        </authorList>
    </citation>
    <scope>NUCLEOTIDE SEQUENCE [LARGE SCALE GENOMIC DNA]</scope>
    <source>
        <strain evidence="2">cv. DM1-3 516 R44</strain>
    </source>
</reference>
<dbReference type="PaxDb" id="4113-PGSC0003DMT400092811"/>
<protein>
    <submittedName>
        <fullName evidence="1">Uncharacterized protein</fullName>
    </submittedName>
</protein>
<keyword evidence="2" id="KW-1185">Reference proteome</keyword>
<organism evidence="1 2">
    <name type="scientific">Solanum tuberosum</name>
    <name type="common">Potato</name>
    <dbReference type="NCBI Taxonomy" id="4113"/>
    <lineage>
        <taxon>Eukaryota</taxon>
        <taxon>Viridiplantae</taxon>
        <taxon>Streptophyta</taxon>
        <taxon>Embryophyta</taxon>
        <taxon>Tracheophyta</taxon>
        <taxon>Spermatophyta</taxon>
        <taxon>Magnoliopsida</taxon>
        <taxon>eudicotyledons</taxon>
        <taxon>Gunneridae</taxon>
        <taxon>Pentapetalae</taxon>
        <taxon>asterids</taxon>
        <taxon>lamiids</taxon>
        <taxon>Solanales</taxon>
        <taxon>Solanaceae</taxon>
        <taxon>Solanoideae</taxon>
        <taxon>Solaneae</taxon>
        <taxon>Solanum</taxon>
    </lineage>
</organism>
<dbReference type="EnsemblPlants" id="PGSC0003DMT400092811">
    <property type="protein sequence ID" value="PGSC0003DMT400092811"/>
    <property type="gene ID" value="PGSC0003DMG400042382"/>
</dbReference>
<dbReference type="InParanoid" id="M1DQL0"/>
<name>M1DQL0_SOLTU</name>
<evidence type="ECO:0000313" key="2">
    <source>
        <dbReference type="Proteomes" id="UP000011115"/>
    </source>
</evidence>
<sequence>MMFYESLHIIRKWLRVYENKSTNGYNRKVWDLLPIFIRMRYIWPQVGEYDVGSLPEGITIASIWLVHFIRTDIPLPGDDACHAAGSDNCPDRLCNRGVVSAEDWWGLSPIR</sequence>
<proteinExistence type="predicted"/>
<accession>M1DQL0</accession>
<dbReference type="Proteomes" id="UP000011115">
    <property type="component" value="Unassembled WGS sequence"/>
</dbReference>
<evidence type="ECO:0000313" key="1">
    <source>
        <dbReference type="EnsemblPlants" id="PGSC0003DMT400092811"/>
    </source>
</evidence>
<reference evidence="1" key="2">
    <citation type="submission" date="2015-06" db="UniProtKB">
        <authorList>
            <consortium name="EnsemblPlants"/>
        </authorList>
    </citation>
    <scope>IDENTIFICATION</scope>
    <source>
        <strain evidence="1">DM1-3 516 R44</strain>
    </source>
</reference>
<dbReference type="Gramene" id="PGSC0003DMT400092811">
    <property type="protein sequence ID" value="PGSC0003DMT400092811"/>
    <property type="gene ID" value="PGSC0003DMG400042382"/>
</dbReference>